<proteinExistence type="predicted"/>
<gene>
    <name evidence="2" type="ORF">C1645_718199</name>
</gene>
<dbReference type="InterPro" id="IPR000626">
    <property type="entry name" value="Ubiquitin-like_dom"/>
</dbReference>
<dbReference type="Gene3D" id="3.90.228.10">
    <property type="match status" value="1"/>
</dbReference>
<dbReference type="PANTHER" id="PTHR36649:SF28">
    <property type="entry name" value="UBIQUITIN-LIKE DOMAIN-CONTAINING PROTEIN"/>
    <property type="match status" value="1"/>
</dbReference>
<dbReference type="PROSITE" id="PS50053">
    <property type="entry name" value="UBIQUITIN_2"/>
    <property type="match status" value="1"/>
</dbReference>
<reference evidence="2 3" key="1">
    <citation type="submission" date="2018-06" db="EMBL/GenBank/DDBJ databases">
        <title>Comparative genomics reveals the genomic features of Rhizophagus irregularis, R. cerebriforme, R. diaphanum and Gigaspora rosea, and their symbiotic lifestyle signature.</title>
        <authorList>
            <person name="Morin E."/>
            <person name="San Clemente H."/>
            <person name="Chen E.C.H."/>
            <person name="De La Providencia I."/>
            <person name="Hainaut M."/>
            <person name="Kuo A."/>
            <person name="Kohler A."/>
            <person name="Murat C."/>
            <person name="Tang N."/>
            <person name="Roy S."/>
            <person name="Loubradou J."/>
            <person name="Henrissat B."/>
            <person name="Grigoriev I.V."/>
            <person name="Corradi N."/>
            <person name="Roux C."/>
            <person name="Martin F.M."/>
        </authorList>
    </citation>
    <scope>NUCLEOTIDE SEQUENCE [LARGE SCALE GENOMIC DNA]</scope>
    <source>
        <strain evidence="2 3">DAOM 227022</strain>
    </source>
</reference>
<dbReference type="STRING" id="658196.A0A397TNH4"/>
<dbReference type="EMBL" id="QKYT01000004">
    <property type="protein sequence ID" value="RIA99472.1"/>
    <property type="molecule type" value="Genomic_DNA"/>
</dbReference>
<protein>
    <recommendedName>
        <fullName evidence="1">Ubiquitin-like domain-containing protein</fullName>
    </recommendedName>
</protein>
<dbReference type="SUPFAM" id="SSF54236">
    <property type="entry name" value="Ubiquitin-like"/>
    <property type="match status" value="1"/>
</dbReference>
<keyword evidence="3" id="KW-1185">Reference proteome</keyword>
<dbReference type="SMART" id="SM00213">
    <property type="entry name" value="UBQ"/>
    <property type="match status" value="1"/>
</dbReference>
<comment type="caution">
    <text evidence="2">The sequence shown here is derived from an EMBL/GenBank/DDBJ whole genome shotgun (WGS) entry which is preliminary data.</text>
</comment>
<dbReference type="Gene3D" id="3.10.20.90">
    <property type="entry name" value="Phosphatidylinositol 3-kinase Catalytic Subunit, Chain A, domain 1"/>
    <property type="match status" value="1"/>
</dbReference>
<evidence type="ECO:0000259" key="1">
    <source>
        <dbReference type="PROSITE" id="PS50053"/>
    </source>
</evidence>
<dbReference type="InterPro" id="IPR019956">
    <property type="entry name" value="Ubiquitin_dom"/>
</dbReference>
<feature type="domain" description="Ubiquitin-like" evidence="1">
    <location>
        <begin position="75"/>
        <end position="150"/>
    </location>
</feature>
<dbReference type="AlphaFoldDB" id="A0A397TNH4"/>
<sequence>MSNLLLAAALSSVTKNTVITYDDYVEKKIGDCVQYNILDQKSLHQSHLVGGKVPISLSLVSDIGINSSLDQSGGMQIFVKTLTGKTISLEVKSSDTIYQLREKIQNKEGIPSGQQKLVFAGKKLKGKHTLTYYNIQKESTLHLLLRFKGDGLMALYLQSDHLAPSYDYDFTNVNDNGRTFMRGNFEYKRPCGWKRIALNVLDKYDDNAWLGVSRGRNSSTSSIKNEWPVSYHGTAKHNCNSIAEDGYLLCKGKRFAFGCGIYSTPDIKVASKYATKFTFKGEKYKVVFQNRVNPNNLIRLTKKQTGIGEYWISPDGADVRPYGICIKKQVK</sequence>
<name>A0A397TNH4_9GLOM</name>
<dbReference type="Proteomes" id="UP000265703">
    <property type="component" value="Unassembled WGS sequence"/>
</dbReference>
<dbReference type="PANTHER" id="PTHR36649">
    <property type="entry name" value="UBIQUITIN-LIKE DOMAIN-CONTAINING PROTEIN"/>
    <property type="match status" value="1"/>
</dbReference>
<dbReference type="PRINTS" id="PR00348">
    <property type="entry name" value="UBIQUITIN"/>
</dbReference>
<dbReference type="FunFam" id="3.10.20.90:FF:000160">
    <property type="entry name" value="Polyubiquitin-C"/>
    <property type="match status" value="1"/>
</dbReference>
<accession>A0A397TNH4</accession>
<dbReference type="InterPro" id="IPR029071">
    <property type="entry name" value="Ubiquitin-like_domsf"/>
</dbReference>
<organism evidence="2 3">
    <name type="scientific">Glomus cerebriforme</name>
    <dbReference type="NCBI Taxonomy" id="658196"/>
    <lineage>
        <taxon>Eukaryota</taxon>
        <taxon>Fungi</taxon>
        <taxon>Fungi incertae sedis</taxon>
        <taxon>Mucoromycota</taxon>
        <taxon>Glomeromycotina</taxon>
        <taxon>Glomeromycetes</taxon>
        <taxon>Glomerales</taxon>
        <taxon>Glomeraceae</taxon>
        <taxon>Glomus</taxon>
    </lineage>
</organism>
<dbReference type="Pfam" id="PF00240">
    <property type="entry name" value="ubiquitin"/>
    <property type="match status" value="1"/>
</dbReference>
<dbReference type="OrthoDB" id="428577at2759"/>
<evidence type="ECO:0000313" key="3">
    <source>
        <dbReference type="Proteomes" id="UP000265703"/>
    </source>
</evidence>
<evidence type="ECO:0000313" key="2">
    <source>
        <dbReference type="EMBL" id="RIA99472.1"/>
    </source>
</evidence>
<dbReference type="SUPFAM" id="SSF56399">
    <property type="entry name" value="ADP-ribosylation"/>
    <property type="match status" value="1"/>
</dbReference>